<dbReference type="GO" id="GO:0008299">
    <property type="term" value="P:isoprenoid biosynthetic process"/>
    <property type="evidence" value="ECO:0007669"/>
    <property type="project" value="InterPro"/>
</dbReference>
<keyword evidence="14" id="KW-1185">Reference proteome</keyword>
<dbReference type="GO" id="GO:0046872">
    <property type="term" value="F:metal ion binding"/>
    <property type="evidence" value="ECO:0007669"/>
    <property type="project" value="UniProtKB-KW"/>
</dbReference>
<dbReference type="SUPFAM" id="SSF48576">
    <property type="entry name" value="Terpenoid synthases"/>
    <property type="match status" value="1"/>
</dbReference>
<evidence type="ECO:0000256" key="10">
    <source>
        <dbReference type="ARBA" id="ARBA00079637"/>
    </source>
</evidence>
<dbReference type="Pfam" id="PF00348">
    <property type="entry name" value="polyprenyl_synt"/>
    <property type="match status" value="1"/>
</dbReference>
<dbReference type="OrthoDB" id="9805316at2"/>
<evidence type="ECO:0000256" key="4">
    <source>
        <dbReference type="ARBA" id="ARBA00022723"/>
    </source>
</evidence>
<keyword evidence="5" id="KW-0460">Magnesium</keyword>
<dbReference type="InterPro" id="IPR008949">
    <property type="entry name" value="Isoprenoid_synthase_dom_sf"/>
</dbReference>
<evidence type="ECO:0000256" key="2">
    <source>
        <dbReference type="ARBA" id="ARBA00006706"/>
    </source>
</evidence>
<proteinExistence type="inferred from homology"/>
<keyword evidence="3 12" id="KW-0808">Transferase</keyword>
<name>A0A388SBQ6_9BURK</name>
<comment type="caution">
    <text evidence="13">The sequence shown here is derived from an EMBL/GenBank/DDBJ whole genome shotgun (WGS) entry which is preliminary data.</text>
</comment>
<comment type="similarity">
    <text evidence="2 12">Belongs to the FPP/GGPP synthase family.</text>
</comment>
<comment type="cofactor">
    <cofactor evidence="1">
        <name>Mg(2+)</name>
        <dbReference type="ChEBI" id="CHEBI:18420"/>
    </cofactor>
</comment>
<dbReference type="InterPro" id="IPR000092">
    <property type="entry name" value="Polyprenyl_synt"/>
</dbReference>
<evidence type="ECO:0000256" key="3">
    <source>
        <dbReference type="ARBA" id="ARBA00022679"/>
    </source>
</evidence>
<dbReference type="PROSITE" id="PS00444">
    <property type="entry name" value="POLYPRENYL_SYNTHASE_2"/>
    <property type="match status" value="1"/>
</dbReference>
<evidence type="ECO:0000256" key="6">
    <source>
        <dbReference type="ARBA" id="ARBA00051506"/>
    </source>
</evidence>
<evidence type="ECO:0000256" key="9">
    <source>
        <dbReference type="ARBA" id="ARBA00072473"/>
    </source>
</evidence>
<evidence type="ECO:0000313" key="14">
    <source>
        <dbReference type="Proteomes" id="UP000266091"/>
    </source>
</evidence>
<dbReference type="AlphaFoldDB" id="A0A388SBQ6"/>
<comment type="function">
    <text evidence="7">Supplies octaprenyl diphosphate, the precursor for the side chain of the isoprenoid quinones ubiquinone and menaquinone.</text>
</comment>
<dbReference type="SFLD" id="SFLDS00005">
    <property type="entry name" value="Isoprenoid_Synthase_Type_I"/>
    <property type="match status" value="1"/>
</dbReference>
<dbReference type="PROSITE" id="PS00723">
    <property type="entry name" value="POLYPRENYL_SYNTHASE_1"/>
    <property type="match status" value="1"/>
</dbReference>
<evidence type="ECO:0000313" key="13">
    <source>
        <dbReference type="EMBL" id="GBO93656.1"/>
    </source>
</evidence>
<dbReference type="EMBL" id="BGZJ01000001">
    <property type="protein sequence ID" value="GBO93656.1"/>
    <property type="molecule type" value="Genomic_DNA"/>
</dbReference>
<dbReference type="Gene3D" id="1.10.600.10">
    <property type="entry name" value="Farnesyl Diphosphate Synthase"/>
    <property type="match status" value="1"/>
</dbReference>
<dbReference type="Proteomes" id="UP000266091">
    <property type="component" value="Unassembled WGS sequence"/>
</dbReference>
<gene>
    <name evidence="13" type="ORF">MESMUL_10100</name>
</gene>
<dbReference type="PANTHER" id="PTHR12001:SF69">
    <property type="entry name" value="ALL TRANS-POLYPRENYL-DIPHOSPHATE SYNTHASE PDSS1"/>
    <property type="match status" value="1"/>
</dbReference>
<evidence type="ECO:0000256" key="12">
    <source>
        <dbReference type="RuleBase" id="RU004466"/>
    </source>
</evidence>
<comment type="catalytic activity">
    <reaction evidence="6">
        <text>5 isopentenyl diphosphate + (2E,6E)-farnesyl diphosphate = all-trans-octaprenyl diphosphate + 5 diphosphate</text>
        <dbReference type="Rhea" id="RHEA:27798"/>
        <dbReference type="ChEBI" id="CHEBI:33019"/>
        <dbReference type="ChEBI" id="CHEBI:57711"/>
        <dbReference type="ChEBI" id="CHEBI:128769"/>
        <dbReference type="ChEBI" id="CHEBI:175763"/>
        <dbReference type="EC" id="2.5.1.90"/>
    </reaction>
</comment>
<dbReference type="GO" id="GO:0106350">
    <property type="term" value="F:all-trans-octaprenyl-diphosphate synthase activity"/>
    <property type="evidence" value="ECO:0007669"/>
    <property type="project" value="UniProtKB-EC"/>
</dbReference>
<dbReference type="FunFam" id="1.10.600.10:FF:000002">
    <property type="entry name" value="Octaprenyl diphosphate synthase"/>
    <property type="match status" value="1"/>
</dbReference>
<dbReference type="PANTHER" id="PTHR12001">
    <property type="entry name" value="GERANYLGERANYL PYROPHOSPHATE SYNTHASE"/>
    <property type="match status" value="1"/>
</dbReference>
<evidence type="ECO:0000256" key="7">
    <source>
        <dbReference type="ARBA" id="ARBA00055029"/>
    </source>
</evidence>
<evidence type="ECO:0000256" key="1">
    <source>
        <dbReference type="ARBA" id="ARBA00001946"/>
    </source>
</evidence>
<dbReference type="EC" id="2.5.1.90" evidence="8"/>
<organism evidence="13 14">
    <name type="scientific">Mesosutterella multiformis</name>
    <dbReference type="NCBI Taxonomy" id="2259133"/>
    <lineage>
        <taxon>Bacteria</taxon>
        <taxon>Pseudomonadati</taxon>
        <taxon>Pseudomonadota</taxon>
        <taxon>Betaproteobacteria</taxon>
        <taxon>Burkholderiales</taxon>
        <taxon>Sutterellaceae</taxon>
        <taxon>Mesosutterella</taxon>
    </lineage>
</organism>
<reference evidence="13 14" key="1">
    <citation type="journal article" date="2018" name="Int. J. Syst. Evol. Microbiol.">
        <title>Mesosutterella multiformis gen. nov., sp. nov., a member of the family Sutterellaceae and Sutterella megalosphaeroides sp. nov., isolated from human faeces.</title>
        <authorList>
            <person name="Sakamoto M."/>
            <person name="Ikeyama N."/>
            <person name="Kunihiro T."/>
            <person name="Iino T."/>
            <person name="Yuki M."/>
            <person name="Ohkuma M."/>
        </authorList>
    </citation>
    <scope>NUCLEOTIDE SEQUENCE [LARGE SCALE GENOMIC DNA]</scope>
    <source>
        <strain evidence="13 14">4NBBH2</strain>
    </source>
</reference>
<evidence type="ECO:0000256" key="11">
    <source>
        <dbReference type="ARBA" id="ARBA00083124"/>
    </source>
</evidence>
<dbReference type="CDD" id="cd00685">
    <property type="entry name" value="Trans_IPPS_HT"/>
    <property type="match status" value="1"/>
</dbReference>
<evidence type="ECO:0000256" key="5">
    <source>
        <dbReference type="ARBA" id="ARBA00022842"/>
    </source>
</evidence>
<evidence type="ECO:0000256" key="8">
    <source>
        <dbReference type="ARBA" id="ARBA00066511"/>
    </source>
</evidence>
<dbReference type="InterPro" id="IPR033749">
    <property type="entry name" value="Polyprenyl_synt_CS"/>
</dbReference>
<protein>
    <recommendedName>
        <fullName evidence="9">Octaprenyl diphosphate synthase</fullName>
        <ecNumber evidence="8">2.5.1.90</ecNumber>
    </recommendedName>
    <alternativeName>
        <fullName evidence="11">All-trans-octaprenyl-diphosphate synthase</fullName>
    </alternativeName>
    <alternativeName>
        <fullName evidence="10">Octaprenyl pyrophosphate synthase</fullName>
    </alternativeName>
</protein>
<sequence length="329" mass="36020">MLKNLIAKAGVKAAMNPIADDMKRVDAMIHTSLGSGIHRVAEVADYITSSGGKRMRPALVLLISKALGYKGDQDVFLGAVIEILHTATLMHDDVVDDSPMRRGRPTANEKWDNPTAVLVGDFLYTRAFQMMVSTGNLRAMAEIAAAANRLSEGEVLQMDNAHDPSLSKERYYEVIERKTACLFKCAAQIACSIANPPEEQEKALCDYALRLGYAFQIVDDILDYAGDAATTGKNLGADLEEGKVTLPLIYAMQRASDSDRALIEEAIRKGHGDFDRISAIVRDTGALEAARETTREEAARGIEALKAIPASRYRDALELIINYTVERNK</sequence>
<accession>A0A388SBQ6</accession>
<keyword evidence="4" id="KW-0479">Metal-binding</keyword>